<evidence type="ECO:0000313" key="2">
    <source>
        <dbReference type="EMBL" id="WLV24393.1"/>
    </source>
</evidence>
<accession>A0ABY9KXQ8</accession>
<dbReference type="Proteomes" id="UP001180087">
    <property type="component" value="Chromosome"/>
</dbReference>
<sequence length="46" mass="5423">MGKDRQEKKMRESGRVKPDRDVNMRYPGRSSMSSPEEARRLNDGRK</sequence>
<feature type="compositionally biased region" description="Basic and acidic residues" evidence="1">
    <location>
        <begin position="36"/>
        <end position="46"/>
    </location>
</feature>
<evidence type="ECO:0000256" key="1">
    <source>
        <dbReference type="SAM" id="MobiDB-lite"/>
    </source>
</evidence>
<dbReference type="RefSeq" id="WP_348027370.1">
    <property type="nucleotide sequence ID" value="NZ_CP129113.1"/>
</dbReference>
<dbReference type="InterPro" id="IPR025414">
    <property type="entry name" value="YpzI-like"/>
</dbReference>
<dbReference type="EMBL" id="CP129113">
    <property type="protein sequence ID" value="WLV24393.1"/>
    <property type="molecule type" value="Genomic_DNA"/>
</dbReference>
<evidence type="ECO:0000313" key="3">
    <source>
        <dbReference type="Proteomes" id="UP001180087"/>
    </source>
</evidence>
<dbReference type="Pfam" id="PF14140">
    <property type="entry name" value="YpzI"/>
    <property type="match status" value="1"/>
</dbReference>
<name>A0ABY9KXQ8_9BACI</name>
<gene>
    <name evidence="2" type="ORF">QR721_12225</name>
</gene>
<reference evidence="2" key="1">
    <citation type="submission" date="2023-06" db="EMBL/GenBank/DDBJ databases">
        <title>A Treasure from Seagulls: Isolation and Description of Aciduricobacillus qingdaonensis gen. nov., sp. nov., a Rare Obligately Uric Acid-utilizing Member in the Family Bacillaceae.</title>
        <authorList>
            <person name="Liu W."/>
            <person name="Wang B."/>
        </authorList>
    </citation>
    <scope>NUCLEOTIDE SEQUENCE</scope>
    <source>
        <strain evidence="2">44XB</strain>
    </source>
</reference>
<keyword evidence="3" id="KW-1185">Reference proteome</keyword>
<proteinExistence type="predicted"/>
<organism evidence="2 3">
    <name type="scientific">Aciduricibacillus chroicocephali</name>
    <dbReference type="NCBI Taxonomy" id="3054939"/>
    <lineage>
        <taxon>Bacteria</taxon>
        <taxon>Bacillati</taxon>
        <taxon>Bacillota</taxon>
        <taxon>Bacilli</taxon>
        <taxon>Bacillales</taxon>
        <taxon>Bacillaceae</taxon>
        <taxon>Aciduricibacillus</taxon>
    </lineage>
</organism>
<feature type="region of interest" description="Disordered" evidence="1">
    <location>
        <begin position="1"/>
        <end position="46"/>
    </location>
</feature>
<feature type="compositionally biased region" description="Basic and acidic residues" evidence="1">
    <location>
        <begin position="1"/>
        <end position="23"/>
    </location>
</feature>
<protein>
    <submittedName>
        <fullName evidence="2">YpzI family protein</fullName>
    </submittedName>
</protein>